<evidence type="ECO:0000256" key="1">
    <source>
        <dbReference type="ARBA" id="ARBA00012727"/>
    </source>
</evidence>
<proteinExistence type="predicted"/>
<dbReference type="PANTHER" id="PTHR39465">
    <property type="entry name" value="DNA LIGASE D, 3'-PHOSPHOESTERASE DOMAIN"/>
    <property type="match status" value="1"/>
</dbReference>
<evidence type="ECO:0000256" key="2">
    <source>
        <dbReference type="ARBA" id="ARBA00022598"/>
    </source>
</evidence>
<dbReference type="EMBL" id="CP000698">
    <property type="protein sequence ID" value="ABQ27608.1"/>
    <property type="molecule type" value="Genomic_DNA"/>
</dbReference>
<feature type="domain" description="ATP-dependent DNA ligase family profile" evidence="5">
    <location>
        <begin position="316"/>
        <end position="454"/>
    </location>
</feature>
<dbReference type="Proteomes" id="UP000006695">
    <property type="component" value="Chromosome"/>
</dbReference>
<dbReference type="PROSITE" id="PS00333">
    <property type="entry name" value="DNA_LIGASE_A2"/>
    <property type="match status" value="1"/>
</dbReference>
<dbReference type="PANTHER" id="PTHR39465:SF1">
    <property type="entry name" value="DNA LIGASE D 3'-PHOSPHOESTERASE DOMAIN-CONTAINING PROTEIN"/>
    <property type="match status" value="1"/>
</dbReference>
<evidence type="ECO:0000313" key="6">
    <source>
        <dbReference type="EMBL" id="ABQ27608.1"/>
    </source>
</evidence>
<dbReference type="InterPro" id="IPR012309">
    <property type="entry name" value="DNA_ligase_ATP-dep_C"/>
</dbReference>
<dbReference type="InterPro" id="IPR012310">
    <property type="entry name" value="DNA_ligase_ATP-dep_cent"/>
</dbReference>
<dbReference type="EC" id="6.5.1.1" evidence="1"/>
<dbReference type="KEGG" id="gur:Gura_3452"/>
<keyword evidence="7" id="KW-1185">Reference proteome</keyword>
<keyword evidence="2 6" id="KW-0436">Ligase</keyword>
<accession>A5G740</accession>
<dbReference type="CDD" id="cd07971">
    <property type="entry name" value="OBF_DNA_ligase_LigD"/>
    <property type="match status" value="1"/>
</dbReference>
<evidence type="ECO:0000256" key="3">
    <source>
        <dbReference type="ARBA" id="ARBA00034003"/>
    </source>
</evidence>
<dbReference type="CDD" id="cd07906">
    <property type="entry name" value="Adenylation_DNA_ligase_LigD_LigC"/>
    <property type="match status" value="1"/>
</dbReference>
<dbReference type="Gene3D" id="3.30.1490.70">
    <property type="match status" value="1"/>
</dbReference>
<evidence type="ECO:0000313" key="7">
    <source>
        <dbReference type="Proteomes" id="UP000006695"/>
    </source>
</evidence>
<evidence type="ECO:0000256" key="4">
    <source>
        <dbReference type="SAM" id="MobiDB-lite"/>
    </source>
</evidence>
<dbReference type="SUPFAM" id="SSF56091">
    <property type="entry name" value="DNA ligase/mRNA capping enzyme, catalytic domain"/>
    <property type="match status" value="1"/>
</dbReference>
<evidence type="ECO:0000259" key="5">
    <source>
        <dbReference type="PROSITE" id="PS50160"/>
    </source>
</evidence>
<dbReference type="Pfam" id="PF13298">
    <property type="entry name" value="LigD_N"/>
    <property type="match status" value="1"/>
</dbReference>
<dbReference type="GO" id="GO:0006310">
    <property type="term" value="P:DNA recombination"/>
    <property type="evidence" value="ECO:0007669"/>
    <property type="project" value="InterPro"/>
</dbReference>
<dbReference type="AlphaFoldDB" id="A5G740"/>
<dbReference type="STRING" id="351605.Gura_3452"/>
<gene>
    <name evidence="6" type="ordered locus">Gura_3452</name>
</gene>
<dbReference type="GO" id="GO:0006281">
    <property type="term" value="P:DNA repair"/>
    <property type="evidence" value="ECO:0007669"/>
    <property type="project" value="InterPro"/>
</dbReference>
<reference evidence="6 7" key="1">
    <citation type="submission" date="2007-05" db="EMBL/GenBank/DDBJ databases">
        <title>Complete sequence of Geobacter uraniireducens Rf4.</title>
        <authorList>
            <consortium name="US DOE Joint Genome Institute"/>
            <person name="Copeland A."/>
            <person name="Lucas S."/>
            <person name="Lapidus A."/>
            <person name="Barry K."/>
            <person name="Detter J.C."/>
            <person name="Glavina del Rio T."/>
            <person name="Hammon N."/>
            <person name="Israni S."/>
            <person name="Dalin E."/>
            <person name="Tice H."/>
            <person name="Pitluck S."/>
            <person name="Chertkov O."/>
            <person name="Brettin T."/>
            <person name="Bruce D."/>
            <person name="Han C."/>
            <person name="Schmutz J."/>
            <person name="Larimer F."/>
            <person name="Land M."/>
            <person name="Hauser L."/>
            <person name="Kyrpides N."/>
            <person name="Mikhailova N."/>
            <person name="Shelobolina E."/>
            <person name="Aklujkar M."/>
            <person name="Lovley D."/>
            <person name="Richardson P."/>
        </authorList>
    </citation>
    <scope>NUCLEOTIDE SEQUENCE [LARGE SCALE GENOMIC DNA]</scope>
    <source>
        <strain evidence="6 7">Rf4</strain>
    </source>
</reference>
<dbReference type="HOGENOM" id="CLU_008325_2_1_7"/>
<feature type="region of interest" description="Disordered" evidence="4">
    <location>
        <begin position="1"/>
        <end position="24"/>
    </location>
</feature>
<dbReference type="Pfam" id="PF01068">
    <property type="entry name" value="DNA_ligase_A_M"/>
    <property type="match status" value="1"/>
</dbReference>
<protein>
    <recommendedName>
        <fullName evidence="1">DNA ligase (ATP)</fullName>
        <ecNumber evidence="1">6.5.1.1</ecNumber>
    </recommendedName>
</protein>
<sequence>MGLKEYASKRRFEKTPEPKPDVPHEGRRLVFVVHKHAARALHYDLRLELEGVLKSWAVPKGPSLDPSVKRLAVMVEDHPLDYRDFEGVIPEGNYGAGSVIIWDRGFYRHPSAGDENENEKLLLDGLRKGDMKFVLEGEKLRGEFALVRMGKDGKSWLLLKKKDRYASKGEILQENRSVVSHKTLEEMLEAGGQKSFKQKKINQIRLHEAKESEELHDAPVKPMPHNIKPMLATLAREPFDHPDWVFEVKWDGYRAIAEMRDGDVALYSRNLLSLQQKFSPIADALRECRFDAVLDGEIVVVDDRGHPDFQLLQNYQKSGNGHLLYYVFDLLYFQGHDLTGLPLLRRKEILKKILPSAPKIKYSDHVWKDGVLFFTVVREKGLEGIIAKHAQSAYQMGIRSRQWLKVKTRLTQEGVIAGFTEPRGGRKCFGTLVLGVFQGDELIYIGHSGGGFGAKDLQEIRAKLEPLIRKECPFKVRPETNTPATWVKPELVCEISLSGWTEDAVMRHPVFLRLREDKTAREVVRDSGGEGGNL</sequence>
<dbReference type="GO" id="GO:0003910">
    <property type="term" value="F:DNA ligase (ATP) activity"/>
    <property type="evidence" value="ECO:0007669"/>
    <property type="project" value="UniProtKB-EC"/>
</dbReference>
<dbReference type="SUPFAM" id="SSF50249">
    <property type="entry name" value="Nucleic acid-binding proteins"/>
    <property type="match status" value="1"/>
</dbReference>
<dbReference type="InterPro" id="IPR012340">
    <property type="entry name" value="NA-bd_OB-fold"/>
</dbReference>
<organism evidence="6 7">
    <name type="scientific">Geotalea uraniireducens (strain Rf4)</name>
    <name type="common">Geobacter uraniireducens</name>
    <dbReference type="NCBI Taxonomy" id="351605"/>
    <lineage>
        <taxon>Bacteria</taxon>
        <taxon>Pseudomonadati</taxon>
        <taxon>Thermodesulfobacteriota</taxon>
        <taxon>Desulfuromonadia</taxon>
        <taxon>Geobacterales</taxon>
        <taxon>Geobacteraceae</taxon>
        <taxon>Geotalea</taxon>
    </lineage>
</organism>
<dbReference type="PROSITE" id="PS50160">
    <property type="entry name" value="DNA_LIGASE_A3"/>
    <property type="match status" value="1"/>
</dbReference>
<dbReference type="NCBIfam" id="TIGR02779">
    <property type="entry name" value="NHEJ_ligase_lig"/>
    <property type="match status" value="1"/>
</dbReference>
<dbReference type="Gene3D" id="2.40.50.140">
    <property type="entry name" value="Nucleic acid-binding proteins"/>
    <property type="match status" value="1"/>
</dbReference>
<dbReference type="Pfam" id="PF04679">
    <property type="entry name" value="DNA_ligase_A_C"/>
    <property type="match status" value="1"/>
</dbReference>
<dbReference type="InterPro" id="IPR016059">
    <property type="entry name" value="DNA_ligase_ATP-dep_CS"/>
</dbReference>
<dbReference type="InterPro" id="IPR014144">
    <property type="entry name" value="LigD_PE_domain"/>
</dbReference>
<dbReference type="GO" id="GO:0005524">
    <property type="term" value="F:ATP binding"/>
    <property type="evidence" value="ECO:0007669"/>
    <property type="project" value="InterPro"/>
</dbReference>
<comment type="catalytic activity">
    <reaction evidence="3">
        <text>ATP + (deoxyribonucleotide)n-3'-hydroxyl + 5'-phospho-(deoxyribonucleotide)m = (deoxyribonucleotide)n+m + AMP + diphosphate.</text>
        <dbReference type="EC" id="6.5.1.1"/>
    </reaction>
</comment>
<dbReference type="InterPro" id="IPR014146">
    <property type="entry name" value="LigD_ligase_dom"/>
</dbReference>
<dbReference type="NCBIfam" id="TIGR02777">
    <property type="entry name" value="LigD_PE_dom"/>
    <property type="match status" value="1"/>
</dbReference>
<dbReference type="Gene3D" id="3.30.470.30">
    <property type="entry name" value="DNA ligase/mRNA capping enzyme"/>
    <property type="match status" value="1"/>
</dbReference>
<name>A5G740_GEOUR</name>